<dbReference type="EMBL" id="FNQY01000014">
    <property type="protein sequence ID" value="SEA34470.1"/>
    <property type="molecule type" value="Genomic_DNA"/>
</dbReference>
<protein>
    <submittedName>
        <fullName evidence="4">Uncharacterized protein</fullName>
    </submittedName>
</protein>
<evidence type="ECO:0000313" key="5">
    <source>
        <dbReference type="Proteomes" id="UP000199041"/>
    </source>
</evidence>
<feature type="transmembrane region" description="Helical" evidence="3">
    <location>
        <begin position="29"/>
        <end position="47"/>
    </location>
</feature>
<feature type="coiled-coil region" evidence="1">
    <location>
        <begin position="91"/>
        <end position="164"/>
    </location>
</feature>
<reference evidence="4 5" key="1">
    <citation type="submission" date="2016-10" db="EMBL/GenBank/DDBJ databases">
        <authorList>
            <person name="de Groot N.N."/>
        </authorList>
    </citation>
    <scope>NUCLEOTIDE SEQUENCE [LARGE SCALE GENOMIC DNA]</scope>
    <source>
        <strain evidence="4 5">Vu-144</strain>
    </source>
</reference>
<accession>A0A1H4AEX0</accession>
<dbReference type="OrthoDB" id="1115172at2"/>
<dbReference type="STRING" id="551991.SAMN05192529_11479"/>
<name>A0A1H4AEX0_9BACT</name>
<sequence>MESSNYPSANPQPSAPQPTPNPKDRNKKIILGISIALLLATWAYIIYDHSHKNQEIAGLQYQTQASDSAKSAIQAEYNDALKRMDSLTGSNTQLQGSLAQQKNEIDSLRKRIEDIKEQNNGDLTKARALIDELKGKVNGLYAQIAALQKENANLTVSNQVLASERDTIAAQKQMVADSLNAVSQAKNKIMDEASTLHASNISIEAIKLKGDKETETSKAKKADLLRVKFTIDANRVAPSGPKDLYIIVVAPDGRVVSIPSQGSGTFQTREEGQKVYTNMQNISYATGQSKEVSFDWDQGGRYQTGQYKIEIYNNGYKIGEGIKTLKKSGFLGL</sequence>
<keyword evidence="3" id="KW-0472">Membrane</keyword>
<feature type="region of interest" description="Disordered" evidence="2">
    <location>
        <begin position="1"/>
        <end position="25"/>
    </location>
</feature>
<evidence type="ECO:0000256" key="1">
    <source>
        <dbReference type="SAM" id="Coils"/>
    </source>
</evidence>
<keyword evidence="5" id="KW-1185">Reference proteome</keyword>
<keyword evidence="3" id="KW-1133">Transmembrane helix</keyword>
<evidence type="ECO:0000256" key="2">
    <source>
        <dbReference type="SAM" id="MobiDB-lite"/>
    </source>
</evidence>
<proteinExistence type="predicted"/>
<dbReference type="RefSeq" id="WP_091399024.1">
    <property type="nucleotide sequence ID" value="NZ_FNQY01000014.1"/>
</dbReference>
<keyword evidence="1" id="KW-0175">Coiled coil</keyword>
<organism evidence="4 5">
    <name type="scientific">Arachidicoccus rhizosphaerae</name>
    <dbReference type="NCBI Taxonomy" id="551991"/>
    <lineage>
        <taxon>Bacteria</taxon>
        <taxon>Pseudomonadati</taxon>
        <taxon>Bacteroidota</taxon>
        <taxon>Chitinophagia</taxon>
        <taxon>Chitinophagales</taxon>
        <taxon>Chitinophagaceae</taxon>
        <taxon>Arachidicoccus</taxon>
    </lineage>
</organism>
<keyword evidence="3" id="KW-0812">Transmembrane</keyword>
<dbReference type="Gene3D" id="1.20.5.1700">
    <property type="match status" value="1"/>
</dbReference>
<gene>
    <name evidence="4" type="ORF">SAMN05192529_11479</name>
</gene>
<dbReference type="Proteomes" id="UP000199041">
    <property type="component" value="Unassembled WGS sequence"/>
</dbReference>
<evidence type="ECO:0000313" key="4">
    <source>
        <dbReference type="EMBL" id="SEA34470.1"/>
    </source>
</evidence>
<dbReference type="AlphaFoldDB" id="A0A1H4AEX0"/>
<evidence type="ECO:0000256" key="3">
    <source>
        <dbReference type="SAM" id="Phobius"/>
    </source>
</evidence>